<evidence type="ECO:0000256" key="5">
    <source>
        <dbReference type="ARBA" id="ARBA00022519"/>
    </source>
</evidence>
<feature type="domain" description="AprE-like long alpha-helical hairpin" evidence="11">
    <location>
        <begin position="134"/>
        <end position="325"/>
    </location>
</feature>
<dbReference type="PRINTS" id="PR01490">
    <property type="entry name" value="RTXTOXIND"/>
</dbReference>
<keyword evidence="14" id="KW-1185">Reference proteome</keyword>
<dbReference type="InterPro" id="IPR050739">
    <property type="entry name" value="MFP"/>
</dbReference>
<keyword evidence="3 9" id="KW-0813">Transport</keyword>
<keyword evidence="8 9" id="KW-0472">Membrane</keyword>
<dbReference type="EMBL" id="JABUMX010000001">
    <property type="protein sequence ID" value="NTS29871.1"/>
    <property type="molecule type" value="Genomic_DNA"/>
</dbReference>
<evidence type="ECO:0000256" key="6">
    <source>
        <dbReference type="ARBA" id="ARBA00022692"/>
    </source>
</evidence>
<name>A0A849VJC7_9HYPH</name>
<keyword evidence="4 9" id="KW-1003">Cell membrane</keyword>
<evidence type="ECO:0000256" key="9">
    <source>
        <dbReference type="RuleBase" id="RU365093"/>
    </source>
</evidence>
<evidence type="ECO:0000256" key="2">
    <source>
        <dbReference type="ARBA" id="ARBA00009477"/>
    </source>
</evidence>
<evidence type="ECO:0000256" key="3">
    <source>
        <dbReference type="ARBA" id="ARBA00022448"/>
    </source>
</evidence>
<evidence type="ECO:0000259" key="12">
    <source>
        <dbReference type="Pfam" id="PF26002"/>
    </source>
</evidence>
<dbReference type="Gene3D" id="2.40.30.170">
    <property type="match status" value="1"/>
</dbReference>
<dbReference type="InterPro" id="IPR010129">
    <property type="entry name" value="T1SS_HlyD"/>
</dbReference>
<evidence type="ECO:0000259" key="11">
    <source>
        <dbReference type="Pfam" id="PF25994"/>
    </source>
</evidence>
<reference evidence="13 14" key="1">
    <citation type="submission" date="2020-05" db="EMBL/GenBank/DDBJ databases">
        <authorList>
            <person name="Kim M.K."/>
        </authorList>
    </citation>
    <scope>NUCLEOTIDE SEQUENCE [LARGE SCALE GENOMIC DNA]</scope>
    <source>
        <strain evidence="13 14">BT25</strain>
    </source>
</reference>
<proteinExistence type="inferred from homology"/>
<gene>
    <name evidence="13" type="ORF">HQ945_01260</name>
</gene>
<evidence type="ECO:0000256" key="8">
    <source>
        <dbReference type="ARBA" id="ARBA00023136"/>
    </source>
</evidence>
<dbReference type="Pfam" id="PF26002">
    <property type="entry name" value="Beta-barrel_AprE"/>
    <property type="match status" value="1"/>
</dbReference>
<dbReference type="GO" id="GO:0015031">
    <property type="term" value="P:protein transport"/>
    <property type="evidence" value="ECO:0007669"/>
    <property type="project" value="InterPro"/>
</dbReference>
<dbReference type="NCBIfam" id="TIGR01843">
    <property type="entry name" value="type_I_hlyD"/>
    <property type="match status" value="1"/>
</dbReference>
<organism evidence="13 14">
    <name type="scientific">Phyllobacterium pellucidum</name>
    <dbReference type="NCBI Taxonomy" id="2740464"/>
    <lineage>
        <taxon>Bacteria</taxon>
        <taxon>Pseudomonadati</taxon>
        <taxon>Pseudomonadota</taxon>
        <taxon>Alphaproteobacteria</taxon>
        <taxon>Hyphomicrobiales</taxon>
        <taxon>Phyllobacteriaceae</taxon>
        <taxon>Phyllobacterium</taxon>
    </lineage>
</organism>
<dbReference type="GO" id="GO:0005886">
    <property type="term" value="C:plasma membrane"/>
    <property type="evidence" value="ECO:0007669"/>
    <property type="project" value="UniProtKB-SubCell"/>
</dbReference>
<keyword evidence="10" id="KW-0175">Coiled coil</keyword>
<keyword evidence="6 9" id="KW-0812">Transmembrane</keyword>
<evidence type="ECO:0000256" key="4">
    <source>
        <dbReference type="ARBA" id="ARBA00022475"/>
    </source>
</evidence>
<evidence type="ECO:0000313" key="14">
    <source>
        <dbReference type="Proteomes" id="UP000550508"/>
    </source>
</evidence>
<dbReference type="RefSeq" id="WP_174207590.1">
    <property type="nucleotide sequence ID" value="NZ_JABUMX010000001.1"/>
</dbReference>
<keyword evidence="5 9" id="KW-0997">Cell inner membrane</keyword>
<dbReference type="PANTHER" id="PTHR30386:SF17">
    <property type="entry name" value="ALKALINE PROTEASE SECRETION PROTEIN APRE"/>
    <property type="match status" value="1"/>
</dbReference>
<feature type="coiled-coil region" evidence="10">
    <location>
        <begin position="196"/>
        <end position="237"/>
    </location>
</feature>
<dbReference type="Gene3D" id="2.40.50.100">
    <property type="match status" value="1"/>
</dbReference>
<dbReference type="AlphaFoldDB" id="A0A849VJC7"/>
<comment type="subcellular location">
    <subcellularLocation>
        <location evidence="1 9">Cell inner membrane</location>
        <topology evidence="1 9">Single-pass membrane protein</topology>
    </subcellularLocation>
</comment>
<dbReference type="SUPFAM" id="SSF111369">
    <property type="entry name" value="HlyD-like secretion proteins"/>
    <property type="match status" value="1"/>
</dbReference>
<dbReference type="InterPro" id="IPR058982">
    <property type="entry name" value="Beta-barrel_AprE"/>
</dbReference>
<comment type="similarity">
    <text evidence="2 9">Belongs to the membrane fusion protein (MFP) (TC 8.A.1) family.</text>
</comment>
<feature type="transmembrane region" description="Helical" evidence="9">
    <location>
        <begin position="58"/>
        <end position="79"/>
    </location>
</feature>
<protein>
    <recommendedName>
        <fullName evidence="9">Membrane fusion protein (MFP) family protein</fullName>
    </recommendedName>
</protein>
<evidence type="ECO:0000256" key="1">
    <source>
        <dbReference type="ARBA" id="ARBA00004377"/>
    </source>
</evidence>
<evidence type="ECO:0000256" key="7">
    <source>
        <dbReference type="ARBA" id="ARBA00022989"/>
    </source>
</evidence>
<dbReference type="Proteomes" id="UP000550508">
    <property type="component" value="Unassembled WGS sequence"/>
</dbReference>
<dbReference type="Pfam" id="PF25994">
    <property type="entry name" value="HH_AprE"/>
    <property type="match status" value="1"/>
</dbReference>
<evidence type="ECO:0000256" key="10">
    <source>
        <dbReference type="SAM" id="Coils"/>
    </source>
</evidence>
<keyword evidence="7 9" id="KW-1133">Transmembrane helix</keyword>
<dbReference type="PANTHER" id="PTHR30386">
    <property type="entry name" value="MEMBRANE FUSION SUBUNIT OF EMRAB-TOLC MULTIDRUG EFFLUX PUMP"/>
    <property type="match status" value="1"/>
</dbReference>
<feature type="domain" description="AprE-like beta-barrel" evidence="12">
    <location>
        <begin position="367"/>
        <end position="456"/>
    </location>
</feature>
<evidence type="ECO:0000313" key="13">
    <source>
        <dbReference type="EMBL" id="NTS29871.1"/>
    </source>
</evidence>
<accession>A0A849VJC7</accession>
<comment type="caution">
    <text evidence="13">The sequence shown here is derived from an EMBL/GenBank/DDBJ whole genome shotgun (WGS) entry which is preliminary data.</text>
</comment>
<dbReference type="InterPro" id="IPR058781">
    <property type="entry name" value="HH_AprE-like"/>
</dbReference>
<sequence length="479" mass="53240">MALVQSEIPSRMTGALSVMRRTALAGTSLKRLLSYSPQGTQVNTLLAAPSPMSRLRRVALVGNLLIGVFIIGFGTWSIFAPLKSAAIASGLVEPESSRKTIQHLEGGIVRQILVKNGDAVKAGQVLFQLDDTKSRSERDSLQGQLWDAKASHARLLAEQKNLDRVVYPIDLEEVRHNNPSVDGILSGQQRIFETRKQVLQSEIAITQKKMEQVQEEITGLTAQKAALTERVEIARQELETVTPLAIKGLERKSRLLVLGREKADLDGQFGEVTAQISRAYQVISESQAYLVKLESDRLNEVSQGMRDTETQILQLSERLRAIDDQLTRTSIRAPEDGTIMDLRVHTTGGVIGEGQPLVDLVPREDKLVVSARVRPEDINVVHRGLQAQVHLLPYNQRRVPLLKGIVEYVSADRLVDKQTSQPYYAATIRVTDERLAKMRDVELVPGMPAQALIETGENSVAFYALRPLIDSFHRAFRED</sequence>